<proteinExistence type="inferred from homology"/>
<name>A0A0A5GQ32_9BACI</name>
<dbReference type="PIRSF" id="PIRSF031653">
    <property type="entry name" value="UCP031653"/>
    <property type="match status" value="1"/>
</dbReference>
<dbReference type="eggNOG" id="COG4471">
    <property type="taxonomic scope" value="Bacteria"/>
</dbReference>
<dbReference type="InterPro" id="IPR016979">
    <property type="entry name" value="DUF2129"/>
</dbReference>
<dbReference type="Pfam" id="PF09902">
    <property type="entry name" value="DUF2129"/>
    <property type="match status" value="1"/>
</dbReference>
<keyword evidence="4" id="KW-1185">Reference proteome</keyword>
<comment type="caution">
    <text evidence="3">The sequence shown here is derived from an EMBL/GenBank/DDBJ whole genome shotgun (WGS) entry which is preliminary data.</text>
</comment>
<protein>
    <recommendedName>
        <fullName evidence="2">UPF0298 protein N781_12830</fullName>
    </recommendedName>
</protein>
<dbReference type="RefSeq" id="WP_026799657.1">
    <property type="nucleotide sequence ID" value="NZ_AULI01000005.1"/>
</dbReference>
<organism evidence="3 4">
    <name type="scientific">Pontibacillus halophilus JSM 076056 = DSM 19796</name>
    <dbReference type="NCBI Taxonomy" id="1385510"/>
    <lineage>
        <taxon>Bacteria</taxon>
        <taxon>Bacillati</taxon>
        <taxon>Bacillota</taxon>
        <taxon>Bacilli</taxon>
        <taxon>Bacillales</taxon>
        <taxon>Bacillaceae</taxon>
        <taxon>Pontibacillus</taxon>
    </lineage>
</organism>
<gene>
    <name evidence="3" type="ORF">N781_12830</name>
</gene>
<dbReference type="Proteomes" id="UP000030528">
    <property type="component" value="Unassembled WGS sequence"/>
</dbReference>
<comment type="similarity">
    <text evidence="2">Belongs to the UPF0298 family.</text>
</comment>
<comment type="subcellular location">
    <subcellularLocation>
        <location evidence="2">Cytoplasm</location>
    </subcellularLocation>
</comment>
<dbReference type="GO" id="GO:0005737">
    <property type="term" value="C:cytoplasm"/>
    <property type="evidence" value="ECO:0007669"/>
    <property type="project" value="UniProtKB-SubCell"/>
</dbReference>
<evidence type="ECO:0000256" key="1">
    <source>
        <dbReference type="ARBA" id="ARBA00022490"/>
    </source>
</evidence>
<dbReference type="HAMAP" id="MF_01126">
    <property type="entry name" value="UPF0298"/>
    <property type="match status" value="1"/>
</dbReference>
<keyword evidence="1 2" id="KW-0963">Cytoplasm</keyword>
<dbReference type="EMBL" id="AVPE01000003">
    <property type="protein sequence ID" value="KGX93285.1"/>
    <property type="molecule type" value="Genomic_DNA"/>
</dbReference>
<reference evidence="3 4" key="1">
    <citation type="submission" date="2013-08" db="EMBL/GenBank/DDBJ databases">
        <authorList>
            <person name="Huang J."/>
            <person name="Wang G."/>
        </authorList>
    </citation>
    <scope>NUCLEOTIDE SEQUENCE [LARGE SCALE GENOMIC DNA]</scope>
    <source>
        <strain evidence="3 4">JSM 076056</strain>
    </source>
</reference>
<evidence type="ECO:0000256" key="2">
    <source>
        <dbReference type="HAMAP-Rule" id="MF_01126"/>
    </source>
</evidence>
<dbReference type="OrthoDB" id="2990788at2"/>
<dbReference type="NCBIfam" id="NF002777">
    <property type="entry name" value="PRK02886.1"/>
    <property type="match status" value="1"/>
</dbReference>
<evidence type="ECO:0000313" key="4">
    <source>
        <dbReference type="Proteomes" id="UP000030528"/>
    </source>
</evidence>
<evidence type="ECO:0000313" key="3">
    <source>
        <dbReference type="EMBL" id="KGX93285.1"/>
    </source>
</evidence>
<accession>A0A0A5GQ32</accession>
<dbReference type="AlphaFoldDB" id="A0A0A5GQ32"/>
<dbReference type="STRING" id="1385510.GCA_000425205_01205"/>
<sequence length="92" mass="11109">MFTNRQGLVVYFQHMKNVRNIKRHGHLIYTSKKLKYAVLYVNEEEVDDVKARLKKLPYVTRIDESMKPFIRTEYENSKPDKAKEYDYKYGSI</sequence>